<reference evidence="2 3" key="1">
    <citation type="submission" date="2022-01" db="EMBL/GenBank/DDBJ databases">
        <title>A high-quality chromosome-level genome assembly of rohu carp, Labeo rohita.</title>
        <authorList>
            <person name="Arick M.A. II"/>
            <person name="Hsu C.-Y."/>
            <person name="Magbanua Z."/>
            <person name="Pechanova O."/>
            <person name="Grover C."/>
            <person name="Miller E."/>
            <person name="Thrash A."/>
            <person name="Ezzel L."/>
            <person name="Alam S."/>
            <person name="Benzie J."/>
            <person name="Hamilton M."/>
            <person name="Karsi A."/>
            <person name="Lawrence M.L."/>
            <person name="Peterson D.G."/>
        </authorList>
    </citation>
    <scope>NUCLEOTIDE SEQUENCE [LARGE SCALE GENOMIC DNA]</scope>
    <source>
        <strain evidence="3">BAU-BD-2019</strain>
        <tissue evidence="2">Blood</tissue>
    </source>
</reference>
<evidence type="ECO:0000256" key="1">
    <source>
        <dbReference type="SAM" id="MobiDB-lite"/>
    </source>
</evidence>
<comment type="caution">
    <text evidence="2">The sequence shown here is derived from an EMBL/GenBank/DDBJ whole genome shotgun (WGS) entry which is preliminary data.</text>
</comment>
<feature type="region of interest" description="Disordered" evidence="1">
    <location>
        <begin position="81"/>
        <end position="136"/>
    </location>
</feature>
<name>A0ABQ8L014_LABRO</name>
<keyword evidence="3" id="KW-1185">Reference proteome</keyword>
<evidence type="ECO:0000313" key="3">
    <source>
        <dbReference type="Proteomes" id="UP000830375"/>
    </source>
</evidence>
<organism evidence="2 3">
    <name type="scientific">Labeo rohita</name>
    <name type="common">Indian major carp</name>
    <name type="synonym">Cyprinus rohita</name>
    <dbReference type="NCBI Taxonomy" id="84645"/>
    <lineage>
        <taxon>Eukaryota</taxon>
        <taxon>Metazoa</taxon>
        <taxon>Chordata</taxon>
        <taxon>Craniata</taxon>
        <taxon>Vertebrata</taxon>
        <taxon>Euteleostomi</taxon>
        <taxon>Actinopterygii</taxon>
        <taxon>Neopterygii</taxon>
        <taxon>Teleostei</taxon>
        <taxon>Ostariophysi</taxon>
        <taxon>Cypriniformes</taxon>
        <taxon>Cyprinidae</taxon>
        <taxon>Labeoninae</taxon>
        <taxon>Labeonini</taxon>
        <taxon>Labeo</taxon>
    </lineage>
</organism>
<dbReference type="EMBL" id="JACTAM010002683">
    <property type="protein sequence ID" value="KAI2643957.1"/>
    <property type="molecule type" value="Genomic_DNA"/>
</dbReference>
<protein>
    <submittedName>
        <fullName evidence="2">Retrotransposon-like protein 1</fullName>
    </submittedName>
</protein>
<accession>A0ABQ8L014</accession>
<gene>
    <name evidence="2" type="ORF">H4Q32_025769</name>
</gene>
<feature type="compositionally biased region" description="Basic and acidic residues" evidence="1">
    <location>
        <begin position="127"/>
        <end position="136"/>
    </location>
</feature>
<dbReference type="Proteomes" id="UP000830375">
    <property type="component" value="Unassembled WGS sequence"/>
</dbReference>
<feature type="compositionally biased region" description="Low complexity" evidence="1">
    <location>
        <begin position="115"/>
        <end position="126"/>
    </location>
</feature>
<sequence length="136" mass="15294">MDNPAVLLLLLEQGNRSLMDHTRDFVHLVPLTHYPDSSLCTIYRAGLNNATKALLFGDGPRESFADYIEWVLVSCRSSLTAEDDTQSPANQHPDTRSLSPSPPRMTSQSHERQSQRSPQSQSPTRPIRCESRLHLP</sequence>
<feature type="compositionally biased region" description="Polar residues" evidence="1">
    <location>
        <begin position="81"/>
        <end position="99"/>
    </location>
</feature>
<evidence type="ECO:0000313" key="2">
    <source>
        <dbReference type="EMBL" id="KAI2643957.1"/>
    </source>
</evidence>
<proteinExistence type="predicted"/>